<organism evidence="8 9">
    <name type="scientific">Anaerosporobacter mobilis DSM 15930</name>
    <dbReference type="NCBI Taxonomy" id="1120996"/>
    <lineage>
        <taxon>Bacteria</taxon>
        <taxon>Bacillati</taxon>
        <taxon>Bacillota</taxon>
        <taxon>Clostridia</taxon>
        <taxon>Lachnospirales</taxon>
        <taxon>Lachnospiraceae</taxon>
        <taxon>Anaerosporobacter</taxon>
    </lineage>
</organism>
<dbReference type="PROSITE" id="PS51257">
    <property type="entry name" value="PROKAR_LIPOPROTEIN"/>
    <property type="match status" value="1"/>
</dbReference>
<dbReference type="Pfam" id="PF01297">
    <property type="entry name" value="ZnuA"/>
    <property type="match status" value="1"/>
</dbReference>
<dbReference type="InterPro" id="IPR006129">
    <property type="entry name" value="AdhesinB"/>
</dbReference>
<dbReference type="PRINTS" id="PR00691">
    <property type="entry name" value="ADHESINB"/>
</dbReference>
<dbReference type="GO" id="GO:0046872">
    <property type="term" value="F:metal ion binding"/>
    <property type="evidence" value="ECO:0007669"/>
    <property type="project" value="InterPro"/>
</dbReference>
<dbReference type="AlphaFoldDB" id="A0A1M7IW54"/>
<dbReference type="SUPFAM" id="SSF53807">
    <property type="entry name" value="Helical backbone' metal receptor"/>
    <property type="match status" value="1"/>
</dbReference>
<dbReference type="Gene3D" id="3.40.50.1980">
    <property type="entry name" value="Nitrogenase molybdenum iron protein domain"/>
    <property type="match status" value="2"/>
</dbReference>
<dbReference type="GO" id="GO:0030001">
    <property type="term" value="P:metal ion transport"/>
    <property type="evidence" value="ECO:0007669"/>
    <property type="project" value="InterPro"/>
</dbReference>
<reference evidence="8 9" key="1">
    <citation type="submission" date="2016-11" db="EMBL/GenBank/DDBJ databases">
        <authorList>
            <person name="Jaros S."/>
            <person name="Januszkiewicz K."/>
            <person name="Wedrychowicz H."/>
        </authorList>
    </citation>
    <scope>NUCLEOTIDE SEQUENCE [LARGE SCALE GENOMIC DNA]</scope>
    <source>
        <strain evidence="8 9">DSM 15930</strain>
    </source>
</reference>
<dbReference type="Proteomes" id="UP000184038">
    <property type="component" value="Unassembled WGS sequence"/>
</dbReference>
<evidence type="ECO:0000256" key="4">
    <source>
        <dbReference type="RuleBase" id="RU003512"/>
    </source>
</evidence>
<dbReference type="PANTHER" id="PTHR42953:SF3">
    <property type="entry name" value="HIGH-AFFINITY ZINC UPTAKE SYSTEM PROTEIN ZNUA"/>
    <property type="match status" value="1"/>
</dbReference>
<dbReference type="InterPro" id="IPR006127">
    <property type="entry name" value="ZnuA-like"/>
</dbReference>
<proteinExistence type="inferred from homology"/>
<dbReference type="PANTHER" id="PTHR42953">
    <property type="entry name" value="HIGH-AFFINITY ZINC UPTAKE SYSTEM PROTEIN ZNUA-RELATED"/>
    <property type="match status" value="1"/>
</dbReference>
<evidence type="ECO:0000256" key="1">
    <source>
        <dbReference type="ARBA" id="ARBA00011028"/>
    </source>
</evidence>
<keyword evidence="9" id="KW-1185">Reference proteome</keyword>
<dbReference type="OrthoDB" id="9810636at2"/>
<feature type="coiled-coil region" evidence="5">
    <location>
        <begin position="195"/>
        <end position="222"/>
    </location>
</feature>
<evidence type="ECO:0000256" key="5">
    <source>
        <dbReference type="SAM" id="Coils"/>
    </source>
</evidence>
<dbReference type="STRING" id="1120996.SAMN02746066_01988"/>
<dbReference type="InterPro" id="IPR050492">
    <property type="entry name" value="Bact_metal-bind_prot9"/>
</dbReference>
<feature type="region of interest" description="Disordered" evidence="6">
    <location>
        <begin position="130"/>
        <end position="167"/>
    </location>
</feature>
<dbReference type="EMBL" id="FRCP01000010">
    <property type="protein sequence ID" value="SHM44961.1"/>
    <property type="molecule type" value="Genomic_DNA"/>
</dbReference>
<comment type="similarity">
    <text evidence="1 4">Belongs to the bacterial solute-binding protein 9 family.</text>
</comment>
<feature type="chain" id="PRO_5012161298" evidence="7">
    <location>
        <begin position="28"/>
        <end position="338"/>
    </location>
</feature>
<sequence length="338" mass="38183">MKRYRKLQVIICVACIVSLLLIGCSKVETTDSKVAGDNTSKIKVVTTLFPQYDFANQVGKDAVEVKMLLKPGVESHTYEPAPSDIIEINKADIFLYTGDEMEPWVSKILDSLDSDVMIIDLSKNITLDKVGDHDHEHEDEESDGDHLHEDESEEAEHEEDHVHSYDPHIWTNPLNAKIMVEDIKTALSEVDKANKMTYENNAKDYLASLDQLDQDIREVVKQAKRDEVVFGGRFAFHYFFEEYGLDYVSAYDSCSSETEPSAKVIATIIDKVKEDQIPVIFYEEFANPKVAESIANATGAKTLLLHSCHNVSTDDYKNGATYLSLMYQNLENLKEALN</sequence>
<protein>
    <submittedName>
        <fullName evidence="8">Zinc transport system substrate-binding protein</fullName>
    </submittedName>
</protein>
<dbReference type="InterPro" id="IPR006128">
    <property type="entry name" value="Lipoprotein_PsaA-like"/>
</dbReference>
<keyword evidence="5" id="KW-0175">Coiled coil</keyword>
<feature type="signal peptide" evidence="7">
    <location>
        <begin position="1"/>
        <end position="27"/>
    </location>
</feature>
<name>A0A1M7IW54_9FIRM</name>
<evidence type="ECO:0000256" key="7">
    <source>
        <dbReference type="SAM" id="SignalP"/>
    </source>
</evidence>
<evidence type="ECO:0000256" key="2">
    <source>
        <dbReference type="ARBA" id="ARBA00022448"/>
    </source>
</evidence>
<gene>
    <name evidence="8" type="ORF">SAMN02746066_01988</name>
</gene>
<evidence type="ECO:0000313" key="9">
    <source>
        <dbReference type="Proteomes" id="UP000184038"/>
    </source>
</evidence>
<dbReference type="PRINTS" id="PR00690">
    <property type="entry name" value="ADHESNFAMILY"/>
</dbReference>
<accession>A0A1M7IW54</accession>
<evidence type="ECO:0000313" key="8">
    <source>
        <dbReference type="EMBL" id="SHM44961.1"/>
    </source>
</evidence>
<keyword evidence="3 7" id="KW-0732">Signal</keyword>
<keyword evidence="2 4" id="KW-0813">Transport</keyword>
<evidence type="ECO:0000256" key="3">
    <source>
        <dbReference type="ARBA" id="ARBA00022729"/>
    </source>
</evidence>
<evidence type="ECO:0000256" key="6">
    <source>
        <dbReference type="SAM" id="MobiDB-lite"/>
    </source>
</evidence>
<dbReference type="GO" id="GO:0007155">
    <property type="term" value="P:cell adhesion"/>
    <property type="evidence" value="ECO:0007669"/>
    <property type="project" value="InterPro"/>
</dbReference>